<gene>
    <name evidence="1" type="ORF">Maut_02201</name>
    <name evidence="2" type="ORF">MTAT_19740</name>
</gene>
<evidence type="ECO:0000313" key="2">
    <source>
        <dbReference type="EMBL" id="TYL12732.1"/>
    </source>
</evidence>
<dbReference type="RefSeq" id="WP_069590372.1">
    <property type="nucleotide sequence ID" value="NZ_CP017019.1"/>
</dbReference>
<dbReference type="Proteomes" id="UP000322283">
    <property type="component" value="Unassembled WGS sequence"/>
</dbReference>
<dbReference type="EMBL" id="VCDX01000006">
    <property type="protein sequence ID" value="TYL12732.1"/>
    <property type="molecule type" value="Genomic_DNA"/>
</dbReference>
<evidence type="ECO:0000313" key="1">
    <source>
        <dbReference type="EMBL" id="AOQ24629.1"/>
    </source>
</evidence>
<sequence>MAVIRIVPEEEMRVLQKYLNFPAVVLLSETIAKKLSHKYTDGVIDDYDFGGDPDVRVDIVDDIDHYFLVWGHEDVQD</sequence>
<reference evidence="1 3" key="1">
    <citation type="submission" date="2016-08" db="EMBL/GenBank/DDBJ databases">
        <title>Moorella thermoacetica DSM 103132.</title>
        <authorList>
            <person name="Jendresen C.B."/>
            <person name="Redl S.M."/>
            <person name="Jensen T.O."/>
            <person name="Nielsen A.T."/>
        </authorList>
    </citation>
    <scope>NUCLEOTIDE SEQUENCE [LARGE SCALE GENOMIC DNA]</scope>
    <source>
        <strain evidence="1 3">DSM 103132</strain>
    </source>
</reference>
<accession>A0AAC9MVD8</accession>
<reference evidence="2 4" key="2">
    <citation type="submission" date="2019-05" db="EMBL/GenBank/DDBJ databases">
        <title>Genome sequence of Moorella thermoacetica ATCC 33924.</title>
        <authorList>
            <person name="Poehlein A."/>
            <person name="Bengelsdorf F.R."/>
            <person name="Duerre P."/>
            <person name="Daniel R."/>
        </authorList>
    </citation>
    <scope>NUCLEOTIDE SEQUENCE [LARGE SCALE GENOMIC DNA]</scope>
    <source>
        <strain evidence="2 4">ATCC 33924</strain>
    </source>
</reference>
<proteinExistence type="predicted"/>
<organism evidence="1 3">
    <name type="scientific">Neomoorella thermoacetica</name>
    <name type="common">Clostridium thermoaceticum</name>
    <dbReference type="NCBI Taxonomy" id="1525"/>
    <lineage>
        <taxon>Bacteria</taxon>
        <taxon>Bacillati</taxon>
        <taxon>Bacillota</taxon>
        <taxon>Clostridia</taxon>
        <taxon>Neomoorellales</taxon>
        <taxon>Neomoorellaceae</taxon>
        <taxon>Neomoorella</taxon>
    </lineage>
</organism>
<dbReference type="EMBL" id="CP017019">
    <property type="protein sequence ID" value="AOQ24629.1"/>
    <property type="molecule type" value="Genomic_DNA"/>
</dbReference>
<evidence type="ECO:0000313" key="4">
    <source>
        <dbReference type="Proteomes" id="UP000322283"/>
    </source>
</evidence>
<dbReference type="Proteomes" id="UP000094598">
    <property type="component" value="Chromosome"/>
</dbReference>
<evidence type="ECO:0000313" key="3">
    <source>
        <dbReference type="Proteomes" id="UP000094598"/>
    </source>
</evidence>
<name>A0AAC9MVD8_NEOTH</name>
<dbReference type="AlphaFoldDB" id="A0AAC9MVD8"/>
<protein>
    <submittedName>
        <fullName evidence="1">Uncharacterized protein</fullName>
    </submittedName>
</protein>
<keyword evidence="4" id="KW-1185">Reference proteome</keyword>